<dbReference type="InterPro" id="IPR037523">
    <property type="entry name" value="VOC_core"/>
</dbReference>
<organism evidence="5 6">
    <name type="scientific">Synechococcus elongatus PCC 11801</name>
    <dbReference type="NCBI Taxonomy" id="2219813"/>
    <lineage>
        <taxon>Bacteria</taxon>
        <taxon>Bacillati</taxon>
        <taxon>Cyanobacteriota</taxon>
        <taxon>Cyanophyceae</taxon>
        <taxon>Synechococcales</taxon>
        <taxon>Synechococcaceae</taxon>
        <taxon>Synechococcus</taxon>
    </lineage>
</organism>
<proteinExistence type="inferred from homology"/>
<evidence type="ECO:0000313" key="6">
    <source>
        <dbReference type="Proteomes" id="UP000267249"/>
    </source>
</evidence>
<dbReference type="InterPro" id="IPR046294">
    <property type="entry name" value="DUF6331"/>
</dbReference>
<sequence length="221" mass="25910">MNEVVEVIIPKPLWSLLRFCEIHCLAACCGLDAFEFSQQCAEAWLNTAEIETLSQARRQLRNIFSLVDDKNANYLSTQLNFFGDYNAWQNILNQWEILLMQSEMIIPIFLSQDLQRSIDFYQRLGFIANDSINRFTDYVILRRNYIEIHLAVEAMLEPSQSNLACYWRVEQVDALFQEFKQLELPKTGIPRISSLEDKPWGMREFYIIDPDGNLIKIGQRI</sequence>
<feature type="domain" description="VOC" evidence="4">
    <location>
        <begin position="103"/>
        <end position="220"/>
    </location>
</feature>
<evidence type="ECO:0000256" key="1">
    <source>
        <dbReference type="ARBA" id="ARBA00011051"/>
    </source>
</evidence>
<dbReference type="Pfam" id="PF12681">
    <property type="entry name" value="Glyoxalase_2"/>
    <property type="match status" value="1"/>
</dbReference>
<dbReference type="GO" id="GO:0046677">
    <property type="term" value="P:response to antibiotic"/>
    <property type="evidence" value="ECO:0007669"/>
    <property type="project" value="UniProtKB-KW"/>
</dbReference>
<dbReference type="InterPro" id="IPR025870">
    <property type="entry name" value="Glyoxalase-like_dom"/>
</dbReference>
<accession>A0AAN1UUC5</accession>
<evidence type="ECO:0000259" key="4">
    <source>
        <dbReference type="PROSITE" id="PS51819"/>
    </source>
</evidence>
<comment type="similarity">
    <text evidence="1">Belongs to the bleomycin resistance protein family.</text>
</comment>
<dbReference type="AlphaFoldDB" id="A0AAN1UUC5"/>
<evidence type="ECO:0000313" key="5">
    <source>
        <dbReference type="EMBL" id="AZB72453.1"/>
    </source>
</evidence>
<protein>
    <recommendedName>
        <fullName evidence="2">Bleomycin resistance protein</fullName>
    </recommendedName>
</protein>
<dbReference type="SUPFAM" id="SSF54593">
    <property type="entry name" value="Glyoxalase/Bleomycin resistance protein/Dihydroxybiphenyl dioxygenase"/>
    <property type="match status" value="1"/>
</dbReference>
<dbReference type="Pfam" id="PF19856">
    <property type="entry name" value="DUF6331"/>
    <property type="match status" value="1"/>
</dbReference>
<dbReference type="Gene3D" id="3.10.180.10">
    <property type="entry name" value="2,3-Dihydroxybiphenyl 1,2-Dioxygenase, domain 1"/>
    <property type="match status" value="1"/>
</dbReference>
<keyword evidence="3" id="KW-0046">Antibiotic resistance</keyword>
<name>A0AAN1UUC5_SYNEL</name>
<dbReference type="RefSeq" id="WP_208676719.1">
    <property type="nucleotide sequence ID" value="NZ_CP030139.2"/>
</dbReference>
<dbReference type="EMBL" id="CP030139">
    <property type="protein sequence ID" value="AZB72453.1"/>
    <property type="molecule type" value="Genomic_DNA"/>
</dbReference>
<evidence type="ECO:0000256" key="2">
    <source>
        <dbReference type="ARBA" id="ARBA00021572"/>
    </source>
</evidence>
<dbReference type="Proteomes" id="UP000267249">
    <property type="component" value="Chromosome"/>
</dbReference>
<evidence type="ECO:0000256" key="3">
    <source>
        <dbReference type="ARBA" id="ARBA00023251"/>
    </source>
</evidence>
<dbReference type="PROSITE" id="PS51819">
    <property type="entry name" value="VOC"/>
    <property type="match status" value="1"/>
</dbReference>
<dbReference type="CDD" id="cd08349">
    <property type="entry name" value="BLMA_like"/>
    <property type="match status" value="1"/>
</dbReference>
<gene>
    <name evidence="5" type="ORF">DOP62_06715</name>
</gene>
<dbReference type="InterPro" id="IPR029068">
    <property type="entry name" value="Glyas_Bleomycin-R_OHBP_Dase"/>
</dbReference>
<reference evidence="5 6" key="1">
    <citation type="journal article" date="2018" name="Sci. Rep.">
        <title>Genome Features and Biochemical Characteristics of a Robust, Fast Growing and Naturally Transformable Cyanobacterium Synechococcus elongatus PCC 11801 Isolated from India.</title>
        <authorList>
            <person name="Jaiswal D."/>
            <person name="Sengupta A."/>
            <person name="Sohoni S."/>
            <person name="Sengupta S."/>
            <person name="Phadnavis A.G."/>
            <person name="Pakrasi H.B."/>
            <person name="Wangikar P.P."/>
        </authorList>
    </citation>
    <scope>NUCLEOTIDE SEQUENCE [LARGE SCALE GENOMIC DNA]</scope>
    <source>
        <strain evidence="5 6">PCC 11801</strain>
    </source>
</reference>
<dbReference type="InterPro" id="IPR000335">
    <property type="entry name" value="Bleomycin-R"/>
</dbReference>